<dbReference type="GO" id="GO:0016791">
    <property type="term" value="F:phosphatase activity"/>
    <property type="evidence" value="ECO:0007669"/>
    <property type="project" value="TreeGrafter"/>
</dbReference>
<dbReference type="PANTHER" id="PTHR48100:SF1">
    <property type="entry name" value="HISTIDINE PHOSPHATASE FAMILY PROTEIN-RELATED"/>
    <property type="match status" value="1"/>
</dbReference>
<dbReference type="SUPFAM" id="SSF53254">
    <property type="entry name" value="Phosphoglycerate mutase-like"/>
    <property type="match status" value="1"/>
</dbReference>
<dbReference type="RefSeq" id="WP_011567465.1">
    <property type="nucleotide sequence ID" value="NC_008209.1"/>
</dbReference>
<dbReference type="Gene3D" id="3.40.50.1240">
    <property type="entry name" value="Phosphoglycerate mutase-like"/>
    <property type="match status" value="1"/>
</dbReference>
<dbReference type="Proteomes" id="UP000007029">
    <property type="component" value="Chromosome"/>
</dbReference>
<dbReference type="SMART" id="SM00855">
    <property type="entry name" value="PGAM"/>
    <property type="match status" value="1"/>
</dbReference>
<reference evidence="1 2" key="1">
    <citation type="journal article" date="2007" name="J. Bacteriol.">
        <title>The complete genome sequence of Roseobacter denitrificans reveals a mixotrophic rather than photosynthetic metabolism.</title>
        <authorList>
            <person name="Swingley W.D."/>
            <person name="Sadekar S."/>
            <person name="Mastrian S.D."/>
            <person name="Matthies H.J."/>
            <person name="Hao J."/>
            <person name="Ramos H."/>
            <person name="Acharya C.R."/>
            <person name="Conrad A.L."/>
            <person name="Taylor H.L."/>
            <person name="Dejesa L.C."/>
            <person name="Shah M.K."/>
            <person name="O'huallachain M.E."/>
            <person name="Lince M.T."/>
            <person name="Blankenship R.E."/>
            <person name="Beatty J.T."/>
            <person name="Touchman J.W."/>
        </authorList>
    </citation>
    <scope>NUCLEOTIDE SEQUENCE [LARGE SCALE GENOMIC DNA]</scope>
    <source>
        <strain evidence="2">ATCC 33942 / OCh 114</strain>
    </source>
</reference>
<dbReference type="GO" id="GO:0005737">
    <property type="term" value="C:cytoplasm"/>
    <property type="evidence" value="ECO:0007669"/>
    <property type="project" value="TreeGrafter"/>
</dbReference>
<dbReference type="InterPro" id="IPR013078">
    <property type="entry name" value="His_Pase_superF_clade-1"/>
</dbReference>
<dbReference type="OrthoDB" id="8347407at2"/>
<gene>
    <name evidence="1" type="ordered locus">RD1_1195</name>
</gene>
<proteinExistence type="predicted"/>
<evidence type="ECO:0000313" key="2">
    <source>
        <dbReference type="Proteomes" id="UP000007029"/>
    </source>
</evidence>
<dbReference type="AlphaFoldDB" id="Q16AZ8"/>
<protein>
    <submittedName>
        <fullName evidence="1">Phosphoglycerate mutase, putative</fullName>
    </submittedName>
</protein>
<keyword evidence="2" id="KW-1185">Reference proteome</keyword>
<accession>Q16AZ8</accession>
<dbReference type="Pfam" id="PF00300">
    <property type="entry name" value="His_Phos_1"/>
    <property type="match status" value="1"/>
</dbReference>
<name>Q16AZ8_ROSDO</name>
<organism evidence="1 2">
    <name type="scientific">Roseobacter denitrificans (strain ATCC 33942 / OCh 114)</name>
    <name type="common">Erythrobacter sp. (strain OCh 114)</name>
    <name type="synonym">Roseobacter denitrificans</name>
    <dbReference type="NCBI Taxonomy" id="375451"/>
    <lineage>
        <taxon>Bacteria</taxon>
        <taxon>Pseudomonadati</taxon>
        <taxon>Pseudomonadota</taxon>
        <taxon>Alphaproteobacteria</taxon>
        <taxon>Rhodobacterales</taxon>
        <taxon>Roseobacteraceae</taxon>
        <taxon>Roseobacter</taxon>
    </lineage>
</organism>
<sequence length="193" mass="21661">MTVWHWVRHGPTHARSFVGWRDVPADLSDTAQIARLRAHLPSDAVLVSSDLARARDTAHALQTPAHHRLPHDPHLREMHFGIWDGMHFEDIAARDPDLSRTFWENPGHVTAPGGESWNTAAARVQSAVTRISNAYPGRDIIAVAHFGVILTQVQRALQISAYDTLSHRIDNFSVTKINWTCDTDPVPYINHLP</sequence>
<dbReference type="eggNOG" id="COG0406">
    <property type="taxonomic scope" value="Bacteria"/>
</dbReference>
<dbReference type="InterPro" id="IPR050275">
    <property type="entry name" value="PGM_Phosphatase"/>
</dbReference>
<dbReference type="HOGENOM" id="CLU_033323_8_2_5"/>
<dbReference type="KEGG" id="rde:RD1_1195"/>
<dbReference type="STRING" id="375451.RD1_1195"/>
<dbReference type="EMBL" id="CP000362">
    <property type="protein sequence ID" value="ABG30845.1"/>
    <property type="molecule type" value="Genomic_DNA"/>
</dbReference>
<evidence type="ECO:0000313" key="1">
    <source>
        <dbReference type="EMBL" id="ABG30845.1"/>
    </source>
</evidence>
<dbReference type="PANTHER" id="PTHR48100">
    <property type="entry name" value="BROAD-SPECIFICITY PHOSPHATASE YOR283W-RELATED"/>
    <property type="match status" value="1"/>
</dbReference>
<dbReference type="InterPro" id="IPR029033">
    <property type="entry name" value="His_PPase_superfam"/>
</dbReference>
<dbReference type="CDD" id="cd07067">
    <property type="entry name" value="HP_PGM_like"/>
    <property type="match status" value="1"/>
</dbReference>